<dbReference type="EMBL" id="AP023349">
    <property type="protein sequence ID" value="BCJ10033.1"/>
    <property type="molecule type" value="Genomic_DNA"/>
</dbReference>
<feature type="transmembrane region" description="Helical" evidence="1">
    <location>
        <begin position="7"/>
        <end position="25"/>
    </location>
</feature>
<feature type="transmembrane region" description="Helical" evidence="1">
    <location>
        <begin position="31"/>
        <end position="52"/>
    </location>
</feature>
<evidence type="ECO:0000313" key="2">
    <source>
        <dbReference type="EMBL" id="BCJ10033.1"/>
    </source>
</evidence>
<reference evidence="3" key="1">
    <citation type="submission" date="2020-08" db="EMBL/GenBank/DDBJ databases">
        <title>Complete genome sequence of Streptococcus mitis strain Nm-65.</title>
        <authorList>
            <person name="Tabata A."/>
            <person name="Ohkuni H."/>
            <person name="Nagamune H."/>
        </authorList>
    </citation>
    <scope>NUCLEOTIDE SEQUENCE [LARGE SCALE GENOMIC DNA]</scope>
    <source>
        <strain evidence="3">Nm-65</strain>
    </source>
</reference>
<dbReference type="AlphaFoldDB" id="A0A7G1IUM4"/>
<sequence length="68" mass="8250">MQKQRYNWLLWLLKGLSLYVEELYLEVIMDFIKSFLIVFVVGMFVSFITSLIREKFLKSPKKNKDRSK</sequence>
<accession>A0A7G1IUM4</accession>
<gene>
    <name evidence="2" type="ORF">SMNM65_04650</name>
</gene>
<keyword evidence="1" id="KW-1133">Transmembrane helix</keyword>
<proteinExistence type="predicted"/>
<protein>
    <submittedName>
        <fullName evidence="2">Uncharacterized protein</fullName>
    </submittedName>
</protein>
<keyword evidence="1" id="KW-0472">Membrane</keyword>
<organism evidence="2 3">
    <name type="scientific">Streptococcus mitis</name>
    <dbReference type="NCBI Taxonomy" id="28037"/>
    <lineage>
        <taxon>Bacteria</taxon>
        <taxon>Bacillati</taxon>
        <taxon>Bacillota</taxon>
        <taxon>Bacilli</taxon>
        <taxon>Lactobacillales</taxon>
        <taxon>Streptococcaceae</taxon>
        <taxon>Streptococcus</taxon>
        <taxon>Streptococcus mitis group</taxon>
    </lineage>
</organism>
<name>A0A7G1IUM4_STRMT</name>
<keyword evidence="1" id="KW-0812">Transmembrane</keyword>
<dbReference type="Proteomes" id="UP000516106">
    <property type="component" value="Chromosome"/>
</dbReference>
<evidence type="ECO:0000256" key="1">
    <source>
        <dbReference type="SAM" id="Phobius"/>
    </source>
</evidence>
<evidence type="ECO:0000313" key="3">
    <source>
        <dbReference type="Proteomes" id="UP000516106"/>
    </source>
</evidence>